<dbReference type="InterPro" id="IPR013783">
    <property type="entry name" value="Ig-like_fold"/>
</dbReference>
<protein>
    <recommendedName>
        <fullName evidence="3">Immunoglobulin V-set domain-containing protein</fullName>
    </recommendedName>
</protein>
<dbReference type="Ensembl" id="ENSBIXT00005030964.1">
    <property type="protein sequence ID" value="ENSBIXP00005018544.1"/>
    <property type="gene ID" value="ENSBIXG00005021897.1"/>
</dbReference>
<reference evidence="1" key="2">
    <citation type="submission" date="2025-08" db="UniProtKB">
        <authorList>
            <consortium name="Ensembl"/>
        </authorList>
    </citation>
    <scope>IDENTIFICATION</scope>
</reference>
<dbReference type="Proteomes" id="UP000429181">
    <property type="component" value="Chromosome 10"/>
</dbReference>
<dbReference type="AlphaFoldDB" id="A0A4W2GJB0"/>
<reference evidence="1 2" key="1">
    <citation type="submission" date="2018-11" db="EMBL/GenBank/DDBJ databases">
        <title>Haplotype-resolved cattle genomes.</title>
        <authorList>
            <person name="Low W.Y."/>
            <person name="Tearle R."/>
            <person name="Bickhart D.M."/>
            <person name="Rosen B.D."/>
            <person name="Koren S."/>
            <person name="Rhie A."/>
            <person name="Hiendleder S."/>
            <person name="Phillippy A.M."/>
            <person name="Smith T.P.L."/>
            <person name="Williams J.L."/>
        </authorList>
    </citation>
    <scope>NUCLEOTIDE SEQUENCE [LARGE SCALE GENOMIC DNA]</scope>
</reference>
<proteinExistence type="predicted"/>
<evidence type="ECO:0008006" key="3">
    <source>
        <dbReference type="Google" id="ProtNLM"/>
    </source>
</evidence>
<evidence type="ECO:0000313" key="2">
    <source>
        <dbReference type="Proteomes" id="UP000429181"/>
    </source>
</evidence>
<dbReference type="InterPro" id="IPR036179">
    <property type="entry name" value="Ig-like_dom_sf"/>
</dbReference>
<evidence type="ECO:0000313" key="1">
    <source>
        <dbReference type="Ensembl" id="ENSBIXP00005018544.1"/>
    </source>
</evidence>
<name>A0A4W2GJB0_BOBOX</name>
<dbReference type="SUPFAM" id="SSF48726">
    <property type="entry name" value="Immunoglobulin"/>
    <property type="match status" value="1"/>
</dbReference>
<accession>A0A4W2GJB0</accession>
<sequence>KEPVFQSPTVDSLEGAVAEISCNHSISNVYDFLWYLHFPGFAPRLLIKGSKPSQQGRYNMTYESLSSSLLIFQVSRQMRGFTIVL</sequence>
<dbReference type="GeneTree" id="ENSGT00970000193782"/>
<dbReference type="Gene3D" id="2.60.40.10">
    <property type="entry name" value="Immunoglobulins"/>
    <property type="match status" value="1"/>
</dbReference>
<organism evidence="1 2">
    <name type="scientific">Bos indicus x Bos taurus</name>
    <name type="common">Hybrid cattle</name>
    <dbReference type="NCBI Taxonomy" id="30522"/>
    <lineage>
        <taxon>Eukaryota</taxon>
        <taxon>Metazoa</taxon>
        <taxon>Chordata</taxon>
        <taxon>Craniata</taxon>
        <taxon>Vertebrata</taxon>
        <taxon>Euteleostomi</taxon>
        <taxon>Mammalia</taxon>
        <taxon>Eutheria</taxon>
        <taxon>Laurasiatheria</taxon>
        <taxon>Artiodactyla</taxon>
        <taxon>Ruminantia</taxon>
        <taxon>Pecora</taxon>
        <taxon>Bovidae</taxon>
        <taxon>Bovinae</taxon>
        <taxon>Bos</taxon>
    </lineage>
</organism>